<comment type="caution">
    <text evidence="1">The sequence shown here is derived from an EMBL/GenBank/DDBJ whole genome shotgun (WGS) entry which is preliminary data.</text>
</comment>
<evidence type="ECO:0000313" key="2">
    <source>
        <dbReference type="Proteomes" id="UP000585474"/>
    </source>
</evidence>
<evidence type="ECO:0000313" key="1">
    <source>
        <dbReference type="EMBL" id="GFY90536.1"/>
    </source>
</evidence>
<dbReference type="PROSITE" id="PS51257">
    <property type="entry name" value="PROKAR_LIPOPROTEIN"/>
    <property type="match status" value="1"/>
</dbReference>
<dbReference type="AlphaFoldDB" id="A0A7J0EWF1"/>
<proteinExistence type="predicted"/>
<name>A0A7J0EWF1_9ERIC</name>
<protein>
    <submittedName>
        <fullName evidence="1">Uncharacterized protein</fullName>
    </submittedName>
</protein>
<dbReference type="EMBL" id="BJWL01000007">
    <property type="protein sequence ID" value="GFY90536.1"/>
    <property type="molecule type" value="Genomic_DNA"/>
</dbReference>
<keyword evidence="2" id="KW-1185">Reference proteome</keyword>
<reference evidence="1 2" key="1">
    <citation type="submission" date="2019-07" db="EMBL/GenBank/DDBJ databases">
        <title>De Novo Assembly of kiwifruit Actinidia rufa.</title>
        <authorList>
            <person name="Sugita-Konishi S."/>
            <person name="Sato K."/>
            <person name="Mori E."/>
            <person name="Abe Y."/>
            <person name="Kisaki G."/>
            <person name="Hamano K."/>
            <person name="Suezawa K."/>
            <person name="Otani M."/>
            <person name="Fukuda T."/>
            <person name="Manabe T."/>
            <person name="Gomi K."/>
            <person name="Tabuchi M."/>
            <person name="Akimitsu K."/>
            <person name="Kataoka I."/>
        </authorList>
    </citation>
    <scope>NUCLEOTIDE SEQUENCE [LARGE SCALE GENOMIC DNA]</scope>
    <source>
        <strain evidence="2">cv. Fuchu</strain>
    </source>
</reference>
<gene>
    <name evidence="1" type="ORF">Acr_07g0007330</name>
</gene>
<accession>A0A7J0EWF1</accession>
<organism evidence="1 2">
    <name type="scientific">Actinidia rufa</name>
    <dbReference type="NCBI Taxonomy" id="165716"/>
    <lineage>
        <taxon>Eukaryota</taxon>
        <taxon>Viridiplantae</taxon>
        <taxon>Streptophyta</taxon>
        <taxon>Embryophyta</taxon>
        <taxon>Tracheophyta</taxon>
        <taxon>Spermatophyta</taxon>
        <taxon>Magnoliopsida</taxon>
        <taxon>eudicotyledons</taxon>
        <taxon>Gunneridae</taxon>
        <taxon>Pentapetalae</taxon>
        <taxon>asterids</taxon>
        <taxon>Ericales</taxon>
        <taxon>Actinidiaceae</taxon>
        <taxon>Actinidia</taxon>
    </lineage>
</organism>
<dbReference type="Proteomes" id="UP000585474">
    <property type="component" value="Unassembled WGS sequence"/>
</dbReference>
<sequence length="102" mass="11293">MKKKSSCRKRGAYDDVLRGNGSSCGPSGCLGLGGCGDRDGGLCETKTTNRTRMTRRRPWMREKERENTGFLACLCSYAEPNMNIVPGQHKTLPFSPLKQKAH</sequence>